<comment type="caution">
    <text evidence="2">The sequence shown here is derived from an EMBL/GenBank/DDBJ whole genome shotgun (WGS) entry which is preliminary data.</text>
</comment>
<protein>
    <recommendedName>
        <fullName evidence="4">Lipoprotein</fullName>
    </recommendedName>
</protein>
<evidence type="ECO:0000313" key="3">
    <source>
        <dbReference type="Proteomes" id="UP000582837"/>
    </source>
</evidence>
<evidence type="ECO:0000313" key="2">
    <source>
        <dbReference type="EMBL" id="MBB6072901.1"/>
    </source>
</evidence>
<feature type="signal peptide" evidence="1">
    <location>
        <begin position="1"/>
        <end position="25"/>
    </location>
</feature>
<sequence length="128" mass="14259">MLHTSAFSRLPVRAALMLSLVAACASWRELPPVPPARMTVCEENTARICGTFRWTGSEYAASWADGATARVRVAKFTSHEIELRREDSGQNSDFTAQYSGTVRGRTAGGFVVWTQNDRSWEGTWTAEW</sequence>
<dbReference type="RefSeq" id="WP_170037026.1">
    <property type="nucleotide sequence ID" value="NZ_JABDTL010000002.1"/>
</dbReference>
<gene>
    <name evidence="2" type="ORF">HNQ61_004567</name>
</gene>
<dbReference type="Proteomes" id="UP000582837">
    <property type="component" value="Unassembled WGS sequence"/>
</dbReference>
<proteinExistence type="predicted"/>
<evidence type="ECO:0000256" key="1">
    <source>
        <dbReference type="SAM" id="SignalP"/>
    </source>
</evidence>
<evidence type="ECO:0008006" key="4">
    <source>
        <dbReference type="Google" id="ProtNLM"/>
    </source>
</evidence>
<dbReference type="AlphaFoldDB" id="A0A841H451"/>
<keyword evidence="1" id="KW-0732">Signal</keyword>
<keyword evidence="3" id="KW-1185">Reference proteome</keyword>
<name>A0A841H451_9BACT</name>
<reference evidence="2 3" key="1">
    <citation type="submission" date="2020-08" db="EMBL/GenBank/DDBJ databases">
        <title>Genomic Encyclopedia of Type Strains, Phase IV (KMG-IV): sequencing the most valuable type-strain genomes for metagenomic binning, comparative biology and taxonomic classification.</title>
        <authorList>
            <person name="Goeker M."/>
        </authorList>
    </citation>
    <scope>NUCLEOTIDE SEQUENCE [LARGE SCALE GENOMIC DNA]</scope>
    <source>
        <strain evidence="2 3">DSM 29007</strain>
    </source>
</reference>
<dbReference type="EMBL" id="JACHIA010000019">
    <property type="protein sequence ID" value="MBB6072901.1"/>
    <property type="molecule type" value="Genomic_DNA"/>
</dbReference>
<organism evidence="2 3">
    <name type="scientific">Longimicrobium terrae</name>
    <dbReference type="NCBI Taxonomy" id="1639882"/>
    <lineage>
        <taxon>Bacteria</taxon>
        <taxon>Pseudomonadati</taxon>
        <taxon>Gemmatimonadota</taxon>
        <taxon>Longimicrobiia</taxon>
        <taxon>Longimicrobiales</taxon>
        <taxon>Longimicrobiaceae</taxon>
        <taxon>Longimicrobium</taxon>
    </lineage>
</organism>
<accession>A0A841H451</accession>
<feature type="chain" id="PRO_5032345221" description="Lipoprotein" evidence="1">
    <location>
        <begin position="26"/>
        <end position="128"/>
    </location>
</feature>